<evidence type="ECO:0000313" key="4">
    <source>
        <dbReference type="EMBL" id="CEM48697.1"/>
    </source>
</evidence>
<feature type="region of interest" description="Disordered" evidence="1">
    <location>
        <begin position="241"/>
        <end position="264"/>
    </location>
</feature>
<feature type="transmembrane region" description="Helical" evidence="2">
    <location>
        <begin position="82"/>
        <end position="104"/>
    </location>
</feature>
<feature type="transmembrane region" description="Helical" evidence="2">
    <location>
        <begin position="41"/>
        <end position="70"/>
    </location>
</feature>
<dbReference type="EMBL" id="CDMZ01004116">
    <property type="protein sequence ID" value="CEM48697.1"/>
    <property type="molecule type" value="Genomic_DNA"/>
</dbReference>
<keyword evidence="2" id="KW-1133">Transmembrane helix</keyword>
<name>A0A0G4HW97_9ALVE</name>
<evidence type="ECO:0000256" key="1">
    <source>
        <dbReference type="SAM" id="MobiDB-lite"/>
    </source>
</evidence>
<keyword evidence="3" id="KW-0732">Signal</keyword>
<keyword evidence="2" id="KW-0472">Membrane</keyword>
<feature type="region of interest" description="Disordered" evidence="1">
    <location>
        <begin position="171"/>
        <end position="203"/>
    </location>
</feature>
<keyword evidence="2" id="KW-0812">Transmembrane</keyword>
<protein>
    <submittedName>
        <fullName evidence="4">Uncharacterized protein</fullName>
    </submittedName>
</protein>
<dbReference type="VEuPathDB" id="CryptoDB:Cvel_8989"/>
<dbReference type="Gene3D" id="1.20.1070.10">
    <property type="entry name" value="Rhodopsin 7-helix transmembrane proteins"/>
    <property type="match status" value="1"/>
</dbReference>
<reference evidence="4" key="1">
    <citation type="submission" date="2014-11" db="EMBL/GenBank/DDBJ databases">
        <authorList>
            <person name="Otto D Thomas"/>
            <person name="Naeem Raeece"/>
        </authorList>
    </citation>
    <scope>NUCLEOTIDE SEQUENCE</scope>
</reference>
<feature type="signal peptide" evidence="3">
    <location>
        <begin position="1"/>
        <end position="20"/>
    </location>
</feature>
<gene>
    <name evidence="4" type="ORF">Cvel_8989</name>
</gene>
<evidence type="ECO:0000256" key="2">
    <source>
        <dbReference type="SAM" id="Phobius"/>
    </source>
</evidence>
<dbReference type="SUPFAM" id="SSF81321">
    <property type="entry name" value="Family A G protein-coupled receptor-like"/>
    <property type="match status" value="1"/>
</dbReference>
<sequence length="297" mass="31419">MLSSLAAGVLLLSGALSVEGKTTDYLAKCANELEDDDVLRVAVIGGQACLYFVVGVFYWTRSVFPVLWLIGPLGTGAVRDDAVLIVNTICDICSKLLLTFYVFFVRNQWQKTLQIEEATAKADPTSPRRNDRHMSFVTGNKNTAEENAAARAATLARLEVEKLQSERADLEIGRGSLGESSPSGRRQLSGTLQAQGGVTSSSPHSHQVVINNLFDAQALLAALRKAEANFTVGGEGGTPVFNRGVGGGKGSGSSSSRRVLRGTAGAVDSTEVDLEDDGEQRVQMVPSGVGRVGAFEG</sequence>
<organism evidence="4">
    <name type="scientific">Chromera velia CCMP2878</name>
    <dbReference type="NCBI Taxonomy" id="1169474"/>
    <lineage>
        <taxon>Eukaryota</taxon>
        <taxon>Sar</taxon>
        <taxon>Alveolata</taxon>
        <taxon>Colpodellida</taxon>
        <taxon>Chromeraceae</taxon>
        <taxon>Chromera</taxon>
    </lineage>
</organism>
<proteinExistence type="predicted"/>
<feature type="chain" id="PRO_5005191919" evidence="3">
    <location>
        <begin position="21"/>
        <end position="297"/>
    </location>
</feature>
<feature type="compositionally biased region" description="Polar residues" evidence="1">
    <location>
        <begin position="178"/>
        <end position="203"/>
    </location>
</feature>
<dbReference type="AlphaFoldDB" id="A0A0G4HW97"/>
<evidence type="ECO:0000256" key="3">
    <source>
        <dbReference type="SAM" id="SignalP"/>
    </source>
</evidence>
<dbReference type="PhylomeDB" id="A0A0G4HW97"/>
<accession>A0A0G4HW97</accession>